<evidence type="ECO:0000256" key="5">
    <source>
        <dbReference type="ARBA" id="ARBA00022729"/>
    </source>
</evidence>
<comment type="cofactor">
    <cofactor evidence="13">
        <name>heme b</name>
        <dbReference type="ChEBI" id="CHEBI:60344"/>
    </cofactor>
    <text evidence="13">Binds 1 heme b (iron(II)-protoporphyrin IX) group non-covalently per subunit.</text>
</comment>
<feature type="compositionally biased region" description="Basic and acidic residues" evidence="14">
    <location>
        <begin position="10"/>
        <end position="30"/>
    </location>
</feature>
<evidence type="ECO:0000256" key="4">
    <source>
        <dbReference type="ARBA" id="ARBA00022723"/>
    </source>
</evidence>
<feature type="region of interest" description="Disordered" evidence="14">
    <location>
        <begin position="1"/>
        <end position="30"/>
    </location>
</feature>
<sequence length="461" mass="49942">MKGFKRQKGTRQELQQRADSREEQVDLVQKDAKSEDVLLENDVRSAKSKSVSRRDLLKLAGVGGLGLLLGGGGVGAVLTASQRLESMMTDADTKDVVPFYGKHQAGIVTPAQDFICFAAFDLTTSDKERVRSLFKAWTEATATMTSGALIGNDNENLNLPPSDTGEAAGLSPSRMTITFGVGPSFFDGRYGLAGLKPAGLRELPRFQGDALDDQWCGGDIGVQVCANDLQVAFHALRNLARIARGTAVLRWTQEGFQRTAQADPAGSTPRNLLGFKDGTGNPDTSKADEMNRLVWTQASDGPAWMGGGSYMAVRRVRMRVEVWDRSTLGDQEDTFGRHRSSGAPLGKAKEFDKLDLAATSPEGKPITPPTSHVALAHGDGSINILRRSYSYSSGLDKQTGQLDAGLLFISYQRDLFKQFVHIQEKLARNDKLNEYIVHKGSAVFACFPGVSQGGYIGDTLF</sequence>
<name>A0A4U2Q5H8_9BACL</name>
<dbReference type="RefSeq" id="WP_137060038.1">
    <property type="nucleotide sequence ID" value="NZ_PNXQ01000001.1"/>
</dbReference>
<dbReference type="SUPFAM" id="SSF54909">
    <property type="entry name" value="Dimeric alpha+beta barrel"/>
    <property type="match status" value="1"/>
</dbReference>
<keyword evidence="8" id="KW-0456">Lyase</keyword>
<evidence type="ECO:0000259" key="16">
    <source>
        <dbReference type="Pfam" id="PF04261"/>
    </source>
</evidence>
<protein>
    <recommendedName>
        <fullName evidence="10 13">Deferrochelatase</fullName>
        <ecNumber evidence="13">1.11.1.-</ecNumber>
    </recommendedName>
    <alternativeName>
        <fullName evidence="11 13">Peroxidase EfeB</fullName>
    </alternativeName>
</protein>
<gene>
    <name evidence="18" type="ORF">C1I60_00640</name>
</gene>
<keyword evidence="7 13" id="KW-0408">Iron</keyword>
<proteinExistence type="inferred from homology"/>
<dbReference type="GO" id="GO:0033212">
    <property type="term" value="P:iron import into cell"/>
    <property type="evidence" value="ECO:0007669"/>
    <property type="project" value="InterPro"/>
</dbReference>
<organism evidence="18 19">
    <name type="scientific">Paenibacillus terrae</name>
    <dbReference type="NCBI Taxonomy" id="159743"/>
    <lineage>
        <taxon>Bacteria</taxon>
        <taxon>Bacillati</taxon>
        <taxon>Bacillota</taxon>
        <taxon>Bacilli</taxon>
        <taxon>Bacillales</taxon>
        <taxon>Paenibacillaceae</taxon>
        <taxon>Paenibacillus</taxon>
    </lineage>
</organism>
<dbReference type="InterPro" id="IPR048328">
    <property type="entry name" value="Dyp_perox_C"/>
</dbReference>
<dbReference type="InterPro" id="IPR006311">
    <property type="entry name" value="TAT_signal"/>
</dbReference>
<evidence type="ECO:0000256" key="9">
    <source>
        <dbReference type="ARBA" id="ARBA00025737"/>
    </source>
</evidence>
<evidence type="ECO:0000256" key="13">
    <source>
        <dbReference type="RuleBase" id="RU365017"/>
    </source>
</evidence>
<keyword evidence="4 13" id="KW-0479">Metal-binding</keyword>
<keyword evidence="15" id="KW-0472">Membrane</keyword>
<reference evidence="18 19" key="1">
    <citation type="submission" date="2018-01" db="EMBL/GenBank/DDBJ databases">
        <title>Bacillales members from the olive rhizosphere are effective biological control agents against Verticillium dahliae.</title>
        <authorList>
            <person name="Gomez-Lama C."/>
            <person name="Legarda G."/>
            <person name="Ruano-Rosa D."/>
            <person name="Pizarro-Tobias P."/>
            <person name="Valverde-Corredor A."/>
            <person name="Niqui J.L."/>
            <person name="Trivino J.C."/>
            <person name="Roca A."/>
            <person name="Mercado-Blanco J."/>
        </authorList>
    </citation>
    <scope>NUCLEOTIDE SEQUENCE [LARGE SCALE GENOMIC DNA]</scope>
    <source>
        <strain evidence="18 19">PIC167</strain>
    </source>
</reference>
<dbReference type="GO" id="GO:0004601">
    <property type="term" value="F:peroxidase activity"/>
    <property type="evidence" value="ECO:0007669"/>
    <property type="project" value="UniProtKB-KW"/>
</dbReference>
<evidence type="ECO:0000256" key="3">
    <source>
        <dbReference type="ARBA" id="ARBA00022617"/>
    </source>
</evidence>
<feature type="domain" description="Dyp-type peroxidase C-terminal" evidence="17">
    <location>
        <begin position="268"/>
        <end position="450"/>
    </location>
</feature>
<evidence type="ECO:0000256" key="8">
    <source>
        <dbReference type="ARBA" id="ARBA00023239"/>
    </source>
</evidence>
<evidence type="ECO:0000256" key="10">
    <source>
        <dbReference type="ARBA" id="ARBA00033771"/>
    </source>
</evidence>
<keyword evidence="5" id="KW-0732">Signal</keyword>
<evidence type="ECO:0000256" key="14">
    <source>
        <dbReference type="SAM" id="MobiDB-lite"/>
    </source>
</evidence>
<dbReference type="InterPro" id="IPR006314">
    <property type="entry name" value="Dyp_peroxidase"/>
</dbReference>
<feature type="region of interest" description="Disordered" evidence="14">
    <location>
        <begin position="259"/>
        <end position="287"/>
    </location>
</feature>
<evidence type="ECO:0000313" key="19">
    <source>
        <dbReference type="Proteomes" id="UP000308114"/>
    </source>
</evidence>
<evidence type="ECO:0000256" key="12">
    <source>
        <dbReference type="ARBA" id="ARBA00048856"/>
    </source>
</evidence>
<comment type="function">
    <text evidence="13">Involved in the recovery of exogenous heme iron. Extracts iron from heme while preserving the protoporphyrin ring intact.</text>
</comment>
<dbReference type="NCBIfam" id="TIGR01412">
    <property type="entry name" value="tat_substr_1"/>
    <property type="match status" value="1"/>
</dbReference>
<feature type="domain" description="Dyp-type peroxidase N-terminal" evidence="16">
    <location>
        <begin position="104"/>
        <end position="257"/>
    </location>
</feature>
<comment type="caution">
    <text evidence="18">The sequence shown here is derived from an EMBL/GenBank/DDBJ whole genome shotgun (WGS) entry which is preliminary data.</text>
</comment>
<accession>A0A4U2Q5H8</accession>
<dbReference type="GO" id="GO:0030313">
    <property type="term" value="C:cell envelope"/>
    <property type="evidence" value="ECO:0007669"/>
    <property type="project" value="UniProtKB-SubCell"/>
</dbReference>
<evidence type="ECO:0000256" key="15">
    <source>
        <dbReference type="SAM" id="Phobius"/>
    </source>
</evidence>
<keyword evidence="15" id="KW-0812">Transmembrane</keyword>
<dbReference type="PANTHER" id="PTHR30521:SF4">
    <property type="entry name" value="DEFERROCHELATASE"/>
    <property type="match status" value="1"/>
</dbReference>
<comment type="catalytic activity">
    <reaction evidence="12">
        <text>heme b + 2 H(+) = protoporphyrin IX + Fe(2+)</text>
        <dbReference type="Rhea" id="RHEA:22584"/>
        <dbReference type="ChEBI" id="CHEBI:15378"/>
        <dbReference type="ChEBI" id="CHEBI:29033"/>
        <dbReference type="ChEBI" id="CHEBI:57306"/>
        <dbReference type="ChEBI" id="CHEBI:60344"/>
        <dbReference type="EC" id="4.98.1.1"/>
    </reaction>
    <physiologicalReaction direction="left-to-right" evidence="12">
        <dbReference type="Rhea" id="RHEA:22585"/>
    </physiologicalReaction>
</comment>
<dbReference type="InterPro" id="IPR048327">
    <property type="entry name" value="Dyp_perox_N"/>
</dbReference>
<evidence type="ECO:0000256" key="11">
    <source>
        <dbReference type="ARBA" id="ARBA00033775"/>
    </source>
</evidence>
<dbReference type="Proteomes" id="UP000308114">
    <property type="component" value="Unassembled WGS sequence"/>
</dbReference>
<dbReference type="PANTHER" id="PTHR30521">
    <property type="entry name" value="DEFERROCHELATASE/PEROXIDASE"/>
    <property type="match status" value="1"/>
</dbReference>
<feature type="transmembrane region" description="Helical" evidence="15">
    <location>
        <begin position="56"/>
        <end position="78"/>
    </location>
</feature>
<dbReference type="EMBL" id="PNXQ01000001">
    <property type="protein sequence ID" value="TKH46689.1"/>
    <property type="molecule type" value="Genomic_DNA"/>
</dbReference>
<keyword evidence="2 13" id="KW-0575">Peroxidase</keyword>
<dbReference type="PROSITE" id="PS51404">
    <property type="entry name" value="DYP_PEROXIDASE"/>
    <property type="match status" value="1"/>
</dbReference>
<keyword evidence="3 13" id="KW-0349">Heme</keyword>
<keyword evidence="15" id="KW-1133">Transmembrane helix</keyword>
<dbReference type="Pfam" id="PF04261">
    <property type="entry name" value="Dyp_perox_N"/>
    <property type="match status" value="1"/>
</dbReference>
<evidence type="ECO:0000256" key="1">
    <source>
        <dbReference type="ARBA" id="ARBA00004196"/>
    </source>
</evidence>
<dbReference type="GO" id="GO:0046872">
    <property type="term" value="F:metal ion binding"/>
    <property type="evidence" value="ECO:0007669"/>
    <property type="project" value="UniProtKB-KW"/>
</dbReference>
<dbReference type="PROSITE" id="PS51318">
    <property type="entry name" value="TAT"/>
    <property type="match status" value="1"/>
</dbReference>
<evidence type="ECO:0000259" key="17">
    <source>
        <dbReference type="Pfam" id="PF20628"/>
    </source>
</evidence>
<dbReference type="Pfam" id="PF20628">
    <property type="entry name" value="Dyp_perox_C"/>
    <property type="match status" value="1"/>
</dbReference>
<comment type="similarity">
    <text evidence="9 13">Belongs to the DyP-type peroxidase family.</text>
</comment>
<dbReference type="InterPro" id="IPR011008">
    <property type="entry name" value="Dimeric_a/b-barrel"/>
</dbReference>
<evidence type="ECO:0000313" key="18">
    <source>
        <dbReference type="EMBL" id="TKH46689.1"/>
    </source>
</evidence>
<dbReference type="AlphaFoldDB" id="A0A4U2Q5H8"/>
<dbReference type="GO" id="GO:0004325">
    <property type="term" value="F:ferrochelatase activity"/>
    <property type="evidence" value="ECO:0007669"/>
    <property type="project" value="UniProtKB-EC"/>
</dbReference>
<dbReference type="EC" id="1.11.1.-" evidence="13"/>
<dbReference type="GO" id="GO:0005829">
    <property type="term" value="C:cytosol"/>
    <property type="evidence" value="ECO:0007669"/>
    <property type="project" value="TreeGrafter"/>
</dbReference>
<dbReference type="NCBIfam" id="TIGR01413">
    <property type="entry name" value="Dyp_perox_fam"/>
    <property type="match status" value="1"/>
</dbReference>
<dbReference type="GO" id="GO:0020037">
    <property type="term" value="F:heme binding"/>
    <property type="evidence" value="ECO:0007669"/>
    <property type="project" value="InterPro"/>
</dbReference>
<comment type="subcellular location">
    <subcellularLocation>
        <location evidence="1">Cell envelope</location>
    </subcellularLocation>
</comment>
<keyword evidence="6 13" id="KW-0560">Oxidoreductase</keyword>
<evidence type="ECO:0000256" key="6">
    <source>
        <dbReference type="ARBA" id="ARBA00023002"/>
    </source>
</evidence>
<evidence type="ECO:0000256" key="2">
    <source>
        <dbReference type="ARBA" id="ARBA00022559"/>
    </source>
</evidence>
<evidence type="ECO:0000256" key="7">
    <source>
        <dbReference type="ARBA" id="ARBA00023004"/>
    </source>
</evidence>
<dbReference type="InterPro" id="IPR006313">
    <property type="entry name" value="EfeB/EfeN"/>
</dbReference>